<keyword evidence="1 2" id="KW-0732">Signal</keyword>
<dbReference type="AlphaFoldDB" id="A0A0A2MSQ3"/>
<gene>
    <name evidence="4" type="ORF">Q766_00465</name>
</gene>
<dbReference type="OrthoDB" id="1405326at2"/>
<feature type="domain" description="Secretion system C-terminal sorting" evidence="3">
    <location>
        <begin position="458"/>
        <end position="514"/>
    </location>
</feature>
<protein>
    <recommendedName>
        <fullName evidence="3">Secretion system C-terminal sorting domain-containing protein</fullName>
    </recommendedName>
</protein>
<dbReference type="EMBL" id="JRLY01000001">
    <property type="protein sequence ID" value="KGO94631.1"/>
    <property type="molecule type" value="Genomic_DNA"/>
</dbReference>
<evidence type="ECO:0000313" key="4">
    <source>
        <dbReference type="EMBL" id="KGO94631.1"/>
    </source>
</evidence>
<reference evidence="4 5" key="1">
    <citation type="submission" date="2013-09" db="EMBL/GenBank/DDBJ databases">
        <authorList>
            <person name="Zeng Z."/>
            <person name="Chen C."/>
        </authorList>
    </citation>
    <scope>NUCLEOTIDE SEQUENCE [LARGE SCALE GENOMIC DNA]</scope>
    <source>
        <strain evidence="4 5">WB 4.1-42</strain>
    </source>
</reference>
<dbReference type="PANTHER" id="PTHR35580:SF1">
    <property type="entry name" value="PHYTASE-LIKE DOMAIN-CONTAINING PROTEIN"/>
    <property type="match status" value="1"/>
</dbReference>
<dbReference type="InterPro" id="IPR026444">
    <property type="entry name" value="Secre_tail"/>
</dbReference>
<dbReference type="SUPFAM" id="SSF101898">
    <property type="entry name" value="NHL repeat"/>
    <property type="match status" value="2"/>
</dbReference>
<dbReference type="InterPro" id="IPR011042">
    <property type="entry name" value="6-blade_b-propeller_TolB-like"/>
</dbReference>
<evidence type="ECO:0000256" key="1">
    <source>
        <dbReference type="ARBA" id="ARBA00022729"/>
    </source>
</evidence>
<keyword evidence="5" id="KW-1185">Reference proteome</keyword>
<dbReference type="Proteomes" id="UP000030111">
    <property type="component" value="Unassembled WGS sequence"/>
</dbReference>
<evidence type="ECO:0000259" key="3">
    <source>
        <dbReference type="Pfam" id="PF18962"/>
    </source>
</evidence>
<evidence type="ECO:0000313" key="5">
    <source>
        <dbReference type="Proteomes" id="UP000030111"/>
    </source>
</evidence>
<organism evidence="4 5">
    <name type="scientific">Flavobacterium subsaxonicum WB 4.1-42 = DSM 21790</name>
    <dbReference type="NCBI Taxonomy" id="1121898"/>
    <lineage>
        <taxon>Bacteria</taxon>
        <taxon>Pseudomonadati</taxon>
        <taxon>Bacteroidota</taxon>
        <taxon>Flavobacteriia</taxon>
        <taxon>Flavobacteriales</taxon>
        <taxon>Flavobacteriaceae</taxon>
        <taxon>Flavobacterium</taxon>
    </lineage>
</organism>
<dbReference type="eggNOG" id="COG1520">
    <property type="taxonomic scope" value="Bacteria"/>
</dbReference>
<feature type="chain" id="PRO_5001992600" description="Secretion system C-terminal sorting domain-containing protein" evidence="2">
    <location>
        <begin position="20"/>
        <end position="524"/>
    </location>
</feature>
<dbReference type="NCBIfam" id="TIGR04183">
    <property type="entry name" value="Por_Secre_tail"/>
    <property type="match status" value="1"/>
</dbReference>
<evidence type="ECO:0000256" key="2">
    <source>
        <dbReference type="SAM" id="SignalP"/>
    </source>
</evidence>
<accession>A0A0A2MSQ3</accession>
<dbReference type="RefSeq" id="WP_026992012.1">
    <property type="nucleotide sequence ID" value="NZ_JRLY01000001.1"/>
</dbReference>
<name>A0A0A2MSQ3_9FLAO</name>
<sequence length="524" mass="56687">MKKIIYLLLLLIAGITANAQTFEWLKTPQTLMPYNPDMVGYSTALDQDGNVFFSGFKSNPFIYNSIMGSMYLNKYDINGTLLFSKTISGNAQSHSMVADHDGNVILALSFVATITIEDVTLTTINQDEQWLVAKFDTNGNLLWHHQLTIDEPEGSGLNIISEAKPLAIDATGNIYTGYGNFSSTYITKLSASGTVLSTIEQSGVSRITSLSIDTEGNIYSAGGCANWNATFAGVLNAPPQELLYNIYLTKYSATGTFQWVKYVEDITCSEPHVVTRHPNEVYFCSYLFGAFNFDDITSEGSAAFEDFFLTKLNADGQYLWLREVPGSGGIALGNRNFLNLDANGNIYIAGKTSGTINWGNGITTGVAGFGSNALILKYSPGGTVVMAKTGGAGGYTRFDGLCINADSEVFAAGMGFDACSFDSITYNPQQQTDYYPYLAKLNNEVLGNASSQLKTTVLYPNPATDLVYISGTDQNVNGSIVNTLGQKLQSFTIGINTPLNVAPLPKGTYFVQLDGYIATKLIKN</sequence>
<dbReference type="PANTHER" id="PTHR35580">
    <property type="entry name" value="CELL SURFACE GLYCOPROTEIN (S-LAYER PROTEIN)-LIKE PROTEIN"/>
    <property type="match status" value="1"/>
</dbReference>
<dbReference type="STRING" id="1121898.GCA_000422725_00567"/>
<comment type="caution">
    <text evidence="4">The sequence shown here is derived from an EMBL/GenBank/DDBJ whole genome shotgun (WGS) entry which is preliminary data.</text>
</comment>
<dbReference type="Gene3D" id="2.120.10.30">
    <property type="entry name" value="TolB, C-terminal domain"/>
    <property type="match status" value="1"/>
</dbReference>
<dbReference type="Pfam" id="PF18962">
    <property type="entry name" value="Por_Secre_tail"/>
    <property type="match status" value="1"/>
</dbReference>
<proteinExistence type="predicted"/>
<dbReference type="InterPro" id="IPR052918">
    <property type="entry name" value="Motility_Chemotaxis_Reg"/>
</dbReference>
<feature type="signal peptide" evidence="2">
    <location>
        <begin position="1"/>
        <end position="19"/>
    </location>
</feature>